<evidence type="ECO:0000313" key="1">
    <source>
        <dbReference type="EMBL" id="KAI5660510.1"/>
    </source>
</evidence>
<dbReference type="EMBL" id="CM044706">
    <property type="protein sequence ID" value="KAI5660510.1"/>
    <property type="molecule type" value="Genomic_DNA"/>
</dbReference>
<sequence>MAAEIGISVAAKVAEYLVAPIGRQFGYLFLFNNNLKNLQKEIDQLKTMRVVVERQVDAAKRNVEAIRPDVEEWLSKVEIKKLESEEIFEENDKIGTSCFRGWCLHTRSRYSLSRRAKKLGEEVLDLQGSGKFDRVADPTPIACLPTISSGGFKNFESRNLVVEKIMEALQDDEIRVIGIWGMGGTGKTMLVKDVSKKIKDEHMFNEVALAVVSQNPNVGEIQRQLAEELDLKLQEESISVRAKKLHARLMVSDSKKILIILDDVWNTIELEEIGIPVGGDTSGCKVLFTARVELSFHIRESQRKNISVDFLSEEESWDFFKEIVGNSVENPDLLDTPRKVVEECGRLPLAIKTVGSALRDKDVCAWKDALTQLQGHKVTNIPGIHEKLYSSIKLSYSYLESKQAKSLLMLCSLFPEDYDIPIEILVRYGKGLCLFSDIDSLENVRNRVHSLVADLRSFSLLLAGNREGSVKMHDVVRDVVISIASFDDHRLKQLQFFNEDKSGTAISLNINEFDKLPADLNFPQTLQLFQLRGKSRFSKYTLNMRDNFFEGMKELRVIDLTDSTINLLPSSLRFLSSLCSLCLNYCTLRTNLSIIGSLKQLEVLSFFRSKLDEVPGEIRELRKLKLLDLRCRGGPRTIPSSVFLELTNLEELYIGGFKNWEEAGYHGNARIRELNSLSSLQILQMCASSCDVISELTEFPFEKLVKFNISESYGFSGSYDFDNSLKLLKGKGSSDMNVLRKTEIISLLKRAVSVGLECEGWTRNPLYEICQENTLMKMRNLTLHNYSEDCLINLSNKNNYGNANASSSSSVKSCLWRGPILQPSWLQNLNVLSLYMCSSVKVLFPHCVVVCLAQLRELTVSECSKMEHIVGNEEEHNDDDNRVEFPKLEDLSLGEMPAFRSFYSAFDKEDTARNTVFNDQVIFPCLGRVQVYHMKKLTQLVDGQMLSCSLCKVTHMMVSDCENLLVVAASDMGSLQTLNVSYCESLEAVFSFEGNQATLGQLEYLYLYNLPKLVEIWKIPPPGNGTFQNLTRLRVEKCKNLRFLLPFHVAKMLVKIQKIRIEQCETMEGVIGKTDWEQVEDEEKVDKLVLPQLEKLVLSELENLKWFFHGDLDFPSLVCFSLNGCPKMGVLCCGTLCTTKHIEVFGDLRSSNWAQDLNDTIRSQYRRETAMKNEAESSTTVVEDVEFEEASRQAGEMNE</sequence>
<organism evidence="1 2">
    <name type="scientific">Catharanthus roseus</name>
    <name type="common">Madagascar periwinkle</name>
    <name type="synonym">Vinca rosea</name>
    <dbReference type="NCBI Taxonomy" id="4058"/>
    <lineage>
        <taxon>Eukaryota</taxon>
        <taxon>Viridiplantae</taxon>
        <taxon>Streptophyta</taxon>
        <taxon>Embryophyta</taxon>
        <taxon>Tracheophyta</taxon>
        <taxon>Spermatophyta</taxon>
        <taxon>Magnoliopsida</taxon>
        <taxon>eudicotyledons</taxon>
        <taxon>Gunneridae</taxon>
        <taxon>Pentapetalae</taxon>
        <taxon>asterids</taxon>
        <taxon>lamiids</taxon>
        <taxon>Gentianales</taxon>
        <taxon>Apocynaceae</taxon>
        <taxon>Rauvolfioideae</taxon>
        <taxon>Vinceae</taxon>
        <taxon>Catharanthinae</taxon>
        <taxon>Catharanthus</taxon>
    </lineage>
</organism>
<accession>A0ACC0AJE2</accession>
<keyword evidence="2" id="KW-1185">Reference proteome</keyword>
<evidence type="ECO:0000313" key="2">
    <source>
        <dbReference type="Proteomes" id="UP001060085"/>
    </source>
</evidence>
<protein>
    <submittedName>
        <fullName evidence="1">Uncharacterized protein</fullName>
    </submittedName>
</protein>
<reference evidence="2" key="1">
    <citation type="journal article" date="2023" name="Nat. Plants">
        <title>Single-cell RNA sequencing provides a high-resolution roadmap for understanding the multicellular compartmentation of specialized metabolism.</title>
        <authorList>
            <person name="Sun S."/>
            <person name="Shen X."/>
            <person name="Li Y."/>
            <person name="Li Y."/>
            <person name="Wang S."/>
            <person name="Li R."/>
            <person name="Zhang H."/>
            <person name="Shen G."/>
            <person name="Guo B."/>
            <person name="Wei J."/>
            <person name="Xu J."/>
            <person name="St-Pierre B."/>
            <person name="Chen S."/>
            <person name="Sun C."/>
        </authorList>
    </citation>
    <scope>NUCLEOTIDE SEQUENCE [LARGE SCALE GENOMIC DNA]</scope>
</reference>
<gene>
    <name evidence="1" type="ORF">M9H77_29303</name>
</gene>
<proteinExistence type="predicted"/>
<comment type="caution">
    <text evidence="1">The sequence shown here is derived from an EMBL/GenBank/DDBJ whole genome shotgun (WGS) entry which is preliminary data.</text>
</comment>
<name>A0ACC0AJE2_CATRO</name>
<dbReference type="Proteomes" id="UP001060085">
    <property type="component" value="Linkage Group LG06"/>
</dbReference>